<dbReference type="InterPro" id="IPR040072">
    <property type="entry name" value="Methyltransferase_A"/>
</dbReference>
<dbReference type="CDD" id="cd01335">
    <property type="entry name" value="Radical_SAM"/>
    <property type="match status" value="1"/>
</dbReference>
<evidence type="ECO:0000256" key="5">
    <source>
        <dbReference type="ARBA" id="ARBA00023004"/>
    </source>
</evidence>
<comment type="caution">
    <text evidence="8">The sequence shown here is derived from an EMBL/GenBank/DDBJ whole genome shotgun (WGS) entry which is preliminary data.</text>
</comment>
<feature type="domain" description="Radical SAM core" evidence="7">
    <location>
        <begin position="122"/>
        <end position="342"/>
    </location>
</feature>
<dbReference type="Proteomes" id="UP000604046">
    <property type="component" value="Unassembled WGS sequence"/>
</dbReference>
<dbReference type="GO" id="GO:0051539">
    <property type="term" value="F:4 iron, 4 sulfur cluster binding"/>
    <property type="evidence" value="ECO:0007669"/>
    <property type="project" value="UniProtKB-KW"/>
</dbReference>
<dbReference type="InterPro" id="IPR058240">
    <property type="entry name" value="rSAM_sf"/>
</dbReference>
<keyword evidence="3" id="KW-0949">S-adenosyl-L-methionine</keyword>
<name>A0A812UGB9_9DINO</name>
<evidence type="ECO:0000256" key="4">
    <source>
        <dbReference type="ARBA" id="ARBA00022723"/>
    </source>
</evidence>
<feature type="non-terminal residue" evidence="8">
    <location>
        <position position="342"/>
    </location>
</feature>
<comment type="cofactor">
    <cofactor evidence="1">
        <name>[4Fe-4S] cluster</name>
        <dbReference type="ChEBI" id="CHEBI:49883"/>
    </cofactor>
</comment>
<dbReference type="SUPFAM" id="SSF102114">
    <property type="entry name" value="Radical SAM enzymes"/>
    <property type="match status" value="1"/>
</dbReference>
<keyword evidence="4" id="KW-0479">Metal-binding</keyword>
<evidence type="ECO:0000313" key="8">
    <source>
        <dbReference type="EMBL" id="CAE7564068.1"/>
    </source>
</evidence>
<evidence type="ECO:0000256" key="2">
    <source>
        <dbReference type="ARBA" id="ARBA00022485"/>
    </source>
</evidence>
<protein>
    <submittedName>
        <fullName evidence="8">RlmN protein</fullName>
    </submittedName>
</protein>
<dbReference type="InterPro" id="IPR007197">
    <property type="entry name" value="rSAM"/>
</dbReference>
<keyword evidence="9" id="KW-1185">Reference proteome</keyword>
<dbReference type="Gene3D" id="3.20.20.70">
    <property type="entry name" value="Aldolase class I"/>
    <property type="match status" value="1"/>
</dbReference>
<dbReference type="GO" id="GO:0070475">
    <property type="term" value="P:rRNA base methylation"/>
    <property type="evidence" value="ECO:0007669"/>
    <property type="project" value="TreeGrafter"/>
</dbReference>
<dbReference type="GO" id="GO:0003824">
    <property type="term" value="F:catalytic activity"/>
    <property type="evidence" value="ECO:0007669"/>
    <property type="project" value="InterPro"/>
</dbReference>
<dbReference type="PANTHER" id="PTHR30544:SF8">
    <property type="entry name" value="RADICAL SAM SUPERFAMILY PROTEIN"/>
    <property type="match status" value="1"/>
</dbReference>
<accession>A0A812UGB9</accession>
<sequence length="342" mass="37086">MAPSPPKRIRRKRAGESLIRIDVCWWLLDSLDIKRTHAEPLLRSLAAKVVQAPDGETWSDLGVSEQTLVDLGLPRRAGKVLDGSMPFGNKLATAVTSADGSTTKMVFELHDGHKVESVVMRHDDRTTICVSSQVGCQMGCTFCATGTMPVVGDLDAGEIVEQLLAAQRFEAAAGRPVVRNAVFMGMGEPLNNYDSVLSAVKTMTDLGQLGSFALPQSRVTISTVGVVPRMRQLARDLPGLSLALSLHAPTQELRQKIVPSAKNVPMEELLAAMDIHLETKTARAMVEYVLLADVNDTDDCAKELGKLLAPRARKVMVNLIPYNPGASSMPDGFRAPQHQRVE</sequence>
<dbReference type="PANTHER" id="PTHR30544">
    <property type="entry name" value="23S RRNA METHYLTRANSFERASE"/>
    <property type="match status" value="1"/>
</dbReference>
<dbReference type="SFLD" id="SFLDS00029">
    <property type="entry name" value="Radical_SAM"/>
    <property type="match status" value="1"/>
</dbReference>
<dbReference type="OrthoDB" id="538249at2759"/>
<keyword evidence="5" id="KW-0408">Iron</keyword>
<evidence type="ECO:0000313" key="9">
    <source>
        <dbReference type="Proteomes" id="UP000604046"/>
    </source>
</evidence>
<dbReference type="AlphaFoldDB" id="A0A812UGB9"/>
<evidence type="ECO:0000256" key="6">
    <source>
        <dbReference type="ARBA" id="ARBA00023014"/>
    </source>
</evidence>
<gene>
    <name evidence="8" type="primary">rlmN</name>
    <name evidence="8" type="ORF">SNAT2548_LOCUS31905</name>
</gene>
<dbReference type="GO" id="GO:0030488">
    <property type="term" value="P:tRNA methylation"/>
    <property type="evidence" value="ECO:0007669"/>
    <property type="project" value="TreeGrafter"/>
</dbReference>
<reference evidence="8" key="1">
    <citation type="submission" date="2021-02" db="EMBL/GenBank/DDBJ databases">
        <authorList>
            <person name="Dougan E. K."/>
            <person name="Rhodes N."/>
            <person name="Thang M."/>
            <person name="Chan C."/>
        </authorList>
    </citation>
    <scope>NUCLEOTIDE SEQUENCE</scope>
</reference>
<dbReference type="Pfam" id="PF04055">
    <property type="entry name" value="Radical_SAM"/>
    <property type="match status" value="1"/>
</dbReference>
<dbReference type="EMBL" id="CAJNDS010002682">
    <property type="protein sequence ID" value="CAE7564068.1"/>
    <property type="molecule type" value="Genomic_DNA"/>
</dbReference>
<organism evidence="8 9">
    <name type="scientific">Symbiodinium natans</name>
    <dbReference type="NCBI Taxonomy" id="878477"/>
    <lineage>
        <taxon>Eukaryota</taxon>
        <taxon>Sar</taxon>
        <taxon>Alveolata</taxon>
        <taxon>Dinophyceae</taxon>
        <taxon>Suessiales</taxon>
        <taxon>Symbiodiniaceae</taxon>
        <taxon>Symbiodinium</taxon>
    </lineage>
</organism>
<keyword evidence="2" id="KW-0004">4Fe-4S</keyword>
<evidence type="ECO:0000256" key="3">
    <source>
        <dbReference type="ARBA" id="ARBA00022691"/>
    </source>
</evidence>
<dbReference type="PROSITE" id="PS51918">
    <property type="entry name" value="RADICAL_SAM"/>
    <property type="match status" value="1"/>
</dbReference>
<proteinExistence type="predicted"/>
<evidence type="ECO:0000259" key="7">
    <source>
        <dbReference type="PROSITE" id="PS51918"/>
    </source>
</evidence>
<dbReference type="InterPro" id="IPR013785">
    <property type="entry name" value="Aldolase_TIM"/>
</dbReference>
<dbReference type="GO" id="GO:0046872">
    <property type="term" value="F:metal ion binding"/>
    <property type="evidence" value="ECO:0007669"/>
    <property type="project" value="UniProtKB-KW"/>
</dbReference>
<keyword evidence="6" id="KW-0411">Iron-sulfur</keyword>
<evidence type="ECO:0000256" key="1">
    <source>
        <dbReference type="ARBA" id="ARBA00001966"/>
    </source>
</evidence>